<sequence>MHACVSLSQRKAWLTRNGRPTYGPVPIAHGGRENPTPTGTYPVSWKDEVNTSSIYGTPMPYSVFFAPGGIAFHQGDVRTDSHGCVRLTMPAAKAFFAALQPGELVQVVP</sequence>
<organism evidence="9 10">
    <name type="scientific">Actinophytocola gossypii</name>
    <dbReference type="NCBI Taxonomy" id="2812003"/>
    <lineage>
        <taxon>Bacteria</taxon>
        <taxon>Bacillati</taxon>
        <taxon>Actinomycetota</taxon>
        <taxon>Actinomycetes</taxon>
        <taxon>Pseudonocardiales</taxon>
        <taxon>Pseudonocardiaceae</taxon>
    </lineage>
</organism>
<dbReference type="RefSeq" id="WP_260195389.1">
    <property type="nucleotide sequence ID" value="NZ_JAFFZE010000025.1"/>
</dbReference>
<keyword evidence="3 6" id="KW-0133">Cell shape</keyword>
<reference evidence="9 10" key="1">
    <citation type="submission" date="2021-02" db="EMBL/GenBank/DDBJ databases">
        <title>Actinophytocola xerophila sp. nov., isolated from soil of cotton cropping field.</title>
        <authorList>
            <person name="Huang R."/>
            <person name="Chen X."/>
            <person name="Ge X."/>
            <person name="Liu W."/>
        </authorList>
    </citation>
    <scope>NUCLEOTIDE SEQUENCE [LARGE SCALE GENOMIC DNA]</scope>
    <source>
        <strain evidence="9 10">S1-96</strain>
    </source>
</reference>
<feature type="active site" description="Proton donor/acceptor" evidence="6">
    <location>
        <position position="73"/>
    </location>
</feature>
<dbReference type="PANTHER" id="PTHR30582">
    <property type="entry name" value="L,D-TRANSPEPTIDASE"/>
    <property type="match status" value="1"/>
</dbReference>
<keyword evidence="4 6" id="KW-0573">Peptidoglycan synthesis</keyword>
<protein>
    <submittedName>
        <fullName evidence="9">L,D-transpeptidase</fullName>
    </submittedName>
</protein>
<evidence type="ECO:0000313" key="9">
    <source>
        <dbReference type="EMBL" id="MCT2587518.1"/>
    </source>
</evidence>
<comment type="pathway">
    <text evidence="1 6">Cell wall biogenesis; peptidoglycan biosynthesis.</text>
</comment>
<dbReference type="InterPro" id="IPR005490">
    <property type="entry name" value="LD_TPept_cat_dom"/>
</dbReference>
<comment type="caution">
    <text evidence="9">The sequence shown here is derived from an EMBL/GenBank/DDBJ whole genome shotgun (WGS) entry which is preliminary data.</text>
</comment>
<dbReference type="Gene3D" id="2.40.440.10">
    <property type="entry name" value="L,D-transpeptidase catalytic domain-like"/>
    <property type="match status" value="1"/>
</dbReference>
<keyword evidence="2" id="KW-0808">Transferase</keyword>
<dbReference type="Proteomes" id="UP001156441">
    <property type="component" value="Unassembled WGS sequence"/>
</dbReference>
<evidence type="ECO:0000313" key="10">
    <source>
        <dbReference type="Proteomes" id="UP001156441"/>
    </source>
</evidence>
<dbReference type="CDD" id="cd16913">
    <property type="entry name" value="YkuD_like"/>
    <property type="match status" value="1"/>
</dbReference>
<dbReference type="InterPro" id="IPR038063">
    <property type="entry name" value="Transpep_catalytic_dom"/>
</dbReference>
<keyword evidence="10" id="KW-1185">Reference proteome</keyword>
<evidence type="ECO:0000256" key="5">
    <source>
        <dbReference type="ARBA" id="ARBA00023316"/>
    </source>
</evidence>
<dbReference type="SUPFAM" id="SSF141523">
    <property type="entry name" value="L,D-transpeptidase catalytic domain-like"/>
    <property type="match status" value="1"/>
</dbReference>
<evidence type="ECO:0000256" key="6">
    <source>
        <dbReference type="PROSITE-ProRule" id="PRU01373"/>
    </source>
</evidence>
<evidence type="ECO:0000256" key="2">
    <source>
        <dbReference type="ARBA" id="ARBA00022679"/>
    </source>
</evidence>
<dbReference type="Pfam" id="PF03734">
    <property type="entry name" value="YkuD"/>
    <property type="match status" value="1"/>
</dbReference>
<evidence type="ECO:0000256" key="3">
    <source>
        <dbReference type="ARBA" id="ARBA00022960"/>
    </source>
</evidence>
<feature type="domain" description="L,D-TPase catalytic" evidence="8">
    <location>
        <begin position="1"/>
        <end position="108"/>
    </location>
</feature>
<feature type="active site" description="Nucleophile" evidence="6">
    <location>
        <position position="84"/>
    </location>
</feature>
<dbReference type="EMBL" id="JAFFZE010000025">
    <property type="protein sequence ID" value="MCT2587518.1"/>
    <property type="molecule type" value="Genomic_DNA"/>
</dbReference>
<dbReference type="InterPro" id="IPR050979">
    <property type="entry name" value="LD-transpeptidase"/>
</dbReference>
<gene>
    <name evidence="9" type="ORF">JT362_30775</name>
</gene>
<dbReference type="PROSITE" id="PS52029">
    <property type="entry name" value="LD_TPASE"/>
    <property type="match status" value="1"/>
</dbReference>
<dbReference type="PANTHER" id="PTHR30582:SF33">
    <property type="entry name" value="EXPORTED PROTEIN"/>
    <property type="match status" value="1"/>
</dbReference>
<proteinExistence type="predicted"/>
<feature type="region of interest" description="Disordered" evidence="7">
    <location>
        <begin position="24"/>
        <end position="43"/>
    </location>
</feature>
<evidence type="ECO:0000259" key="8">
    <source>
        <dbReference type="PROSITE" id="PS52029"/>
    </source>
</evidence>
<evidence type="ECO:0000256" key="7">
    <source>
        <dbReference type="SAM" id="MobiDB-lite"/>
    </source>
</evidence>
<keyword evidence="5 6" id="KW-0961">Cell wall biogenesis/degradation</keyword>
<evidence type="ECO:0000256" key="4">
    <source>
        <dbReference type="ARBA" id="ARBA00022984"/>
    </source>
</evidence>
<name>A0ABT2JI12_9PSEU</name>
<accession>A0ABT2JI12</accession>
<evidence type="ECO:0000256" key="1">
    <source>
        <dbReference type="ARBA" id="ARBA00004752"/>
    </source>
</evidence>